<dbReference type="InParanoid" id="A0A2K2D0L3"/>
<dbReference type="ExpressionAtlas" id="A0A2K2D0L3">
    <property type="expression patterns" value="baseline"/>
</dbReference>
<dbReference type="EnsemblPlants" id="PNT67821">
    <property type="protein sequence ID" value="PNT67821"/>
    <property type="gene ID" value="BRADI_3g32453v3"/>
</dbReference>
<gene>
    <name evidence="3" type="ORF">BRADI_3g32453v3</name>
</gene>
<name>A0A2K2D0L3_BRADI</name>
<proteinExistence type="predicted"/>
<dbReference type="InterPro" id="IPR036047">
    <property type="entry name" value="F-box-like_dom_sf"/>
</dbReference>
<organism evidence="3">
    <name type="scientific">Brachypodium distachyon</name>
    <name type="common">Purple false brome</name>
    <name type="synonym">Trachynia distachya</name>
    <dbReference type="NCBI Taxonomy" id="15368"/>
    <lineage>
        <taxon>Eukaryota</taxon>
        <taxon>Viridiplantae</taxon>
        <taxon>Streptophyta</taxon>
        <taxon>Embryophyta</taxon>
        <taxon>Tracheophyta</taxon>
        <taxon>Spermatophyta</taxon>
        <taxon>Magnoliopsida</taxon>
        <taxon>Liliopsida</taxon>
        <taxon>Poales</taxon>
        <taxon>Poaceae</taxon>
        <taxon>BOP clade</taxon>
        <taxon>Pooideae</taxon>
        <taxon>Stipodae</taxon>
        <taxon>Brachypodieae</taxon>
        <taxon>Brachypodium</taxon>
    </lineage>
</organism>
<dbReference type="PANTHER" id="PTHR33207">
    <property type="entry name" value="F-BOX DOMAIN CONTAINING PROTEIN-RELATED"/>
    <property type="match status" value="1"/>
</dbReference>
<feature type="domain" description="F-box" evidence="1">
    <location>
        <begin position="13"/>
        <end position="52"/>
    </location>
</feature>
<protein>
    <submittedName>
        <fullName evidence="3 4">Uncharacterized protein</fullName>
    </submittedName>
</protein>
<evidence type="ECO:0000313" key="5">
    <source>
        <dbReference type="Proteomes" id="UP000008810"/>
    </source>
</evidence>
<evidence type="ECO:0000313" key="3">
    <source>
        <dbReference type="EMBL" id="PNT67821.1"/>
    </source>
</evidence>
<dbReference type="SUPFAM" id="SSF81383">
    <property type="entry name" value="F-box domain"/>
    <property type="match status" value="1"/>
</dbReference>
<dbReference type="Pfam" id="PF23635">
    <property type="entry name" value="Beta-prop_AT5G49610-like"/>
    <property type="match status" value="1"/>
</dbReference>
<feature type="domain" description="F-box protein AT5G49610-like beta-propeller" evidence="2">
    <location>
        <begin position="133"/>
        <end position="300"/>
    </location>
</feature>
<dbReference type="Proteomes" id="UP000008810">
    <property type="component" value="Chromosome 3"/>
</dbReference>
<reference evidence="3 4" key="1">
    <citation type="journal article" date="2010" name="Nature">
        <title>Genome sequencing and analysis of the model grass Brachypodium distachyon.</title>
        <authorList>
            <consortium name="International Brachypodium Initiative"/>
        </authorList>
    </citation>
    <scope>NUCLEOTIDE SEQUENCE [LARGE SCALE GENOMIC DNA]</scope>
    <source>
        <strain evidence="3 4">Bd21</strain>
    </source>
</reference>
<reference evidence="4" key="3">
    <citation type="submission" date="2018-08" db="UniProtKB">
        <authorList>
            <consortium name="EnsemblPlants"/>
        </authorList>
    </citation>
    <scope>IDENTIFICATION</scope>
    <source>
        <strain evidence="4">cv. Bd21</strain>
    </source>
</reference>
<dbReference type="InterPro" id="IPR056594">
    <property type="entry name" value="AT5G49610-like_b-prop"/>
</dbReference>
<evidence type="ECO:0000259" key="1">
    <source>
        <dbReference type="Pfam" id="PF00646"/>
    </source>
</evidence>
<dbReference type="OrthoDB" id="585233at2759"/>
<keyword evidence="5" id="KW-1185">Reference proteome</keyword>
<dbReference type="STRING" id="15368.A0A2K2D0L3"/>
<dbReference type="EMBL" id="CM000882">
    <property type="protein sequence ID" value="PNT67821.1"/>
    <property type="molecule type" value="Genomic_DNA"/>
</dbReference>
<reference evidence="3" key="2">
    <citation type="submission" date="2017-06" db="EMBL/GenBank/DDBJ databases">
        <title>WGS assembly of Brachypodium distachyon.</title>
        <authorList>
            <consortium name="The International Brachypodium Initiative"/>
            <person name="Lucas S."/>
            <person name="Harmon-Smith M."/>
            <person name="Lail K."/>
            <person name="Tice H."/>
            <person name="Grimwood J."/>
            <person name="Bruce D."/>
            <person name="Barry K."/>
            <person name="Shu S."/>
            <person name="Lindquist E."/>
            <person name="Wang M."/>
            <person name="Pitluck S."/>
            <person name="Vogel J.P."/>
            <person name="Garvin D.F."/>
            <person name="Mockler T.C."/>
            <person name="Schmutz J."/>
            <person name="Rokhsar D."/>
            <person name="Bevan M.W."/>
        </authorList>
    </citation>
    <scope>NUCLEOTIDE SEQUENCE</scope>
    <source>
        <strain evidence="3">Bd21</strain>
    </source>
</reference>
<dbReference type="AlphaFoldDB" id="A0A2K2D0L3"/>
<dbReference type="Pfam" id="PF00646">
    <property type="entry name" value="F-box"/>
    <property type="match status" value="1"/>
</dbReference>
<accession>A0A2K2D0L3</accession>
<evidence type="ECO:0000313" key="4">
    <source>
        <dbReference type="EnsemblPlants" id="PNT67821"/>
    </source>
</evidence>
<dbReference type="InterPro" id="IPR001810">
    <property type="entry name" value="F-box_dom"/>
</dbReference>
<dbReference type="Gramene" id="PNT67821">
    <property type="protein sequence ID" value="PNT67821"/>
    <property type="gene ID" value="BRADI_3g32453v3"/>
</dbReference>
<evidence type="ECO:0000259" key="2">
    <source>
        <dbReference type="Pfam" id="PF23635"/>
    </source>
</evidence>
<sequence length="379" mass="42525">MKKKSPPAAPTTISDLSDDLVRKVFLRLPSLPSLVRAALTCRGFLRAVRSSPAFRRGFRELHPPSLLGVFLDIYDDAMPAFAPVRCSDPDHAAAVRGADVFLTRLPYDNDNDPGWSMSECRDGWPSTNNPLTRALHLFPVPPDEIIEDMQAEFHVLSSEEDHGSFRVVIVCHVNWGAQAAVFSPETREWQIFPFDEDAATRPAGYCLTDEGTLVNGFVYWPFAKNANVRVLNTATFQFSRIDLPHMEGHEAIKIGETKDGKLCLVSAAKLTLIVWVWRADGDGVNRWMLDKTFPLQDAIETPECCPDGHFTLKIMSVIGGIVHLSTVCETHPDSDCWFLSLCMETEKLNRLCPINYSVFSYPYIMAWPPSLEHRNEIAT</sequence>